<evidence type="ECO:0000256" key="2">
    <source>
        <dbReference type="ARBA" id="ARBA00022723"/>
    </source>
</evidence>
<protein>
    <submittedName>
        <fullName evidence="9">Cytochrome b6-f complex iron-sulfur subunit</fullName>
    </submittedName>
</protein>
<dbReference type="GO" id="GO:0051537">
    <property type="term" value="F:2 iron, 2 sulfur cluster binding"/>
    <property type="evidence" value="ECO:0007669"/>
    <property type="project" value="UniProtKB-KW"/>
</dbReference>
<dbReference type="RefSeq" id="WP_098502927.1">
    <property type="nucleotide sequence ID" value="NZ_PDJQ01000001.1"/>
</dbReference>
<evidence type="ECO:0000256" key="6">
    <source>
        <dbReference type="ARBA" id="ARBA00034078"/>
    </source>
</evidence>
<dbReference type="GO" id="GO:0046872">
    <property type="term" value="F:metal ion binding"/>
    <property type="evidence" value="ECO:0007669"/>
    <property type="project" value="UniProtKB-KW"/>
</dbReference>
<proteinExistence type="predicted"/>
<dbReference type="GO" id="GO:0016020">
    <property type="term" value="C:membrane"/>
    <property type="evidence" value="ECO:0007669"/>
    <property type="project" value="InterPro"/>
</dbReference>
<evidence type="ECO:0000256" key="3">
    <source>
        <dbReference type="ARBA" id="ARBA00023004"/>
    </source>
</evidence>
<evidence type="ECO:0000256" key="4">
    <source>
        <dbReference type="ARBA" id="ARBA00023014"/>
    </source>
</evidence>
<evidence type="ECO:0000256" key="5">
    <source>
        <dbReference type="ARBA" id="ARBA00023157"/>
    </source>
</evidence>
<accession>A0A2A9HEA7</accession>
<comment type="cofactor">
    <cofactor evidence="6">
        <name>[2Fe-2S] cluster</name>
        <dbReference type="ChEBI" id="CHEBI:190135"/>
    </cofactor>
</comment>
<keyword evidence="7" id="KW-0812">Transmembrane</keyword>
<dbReference type="InterPro" id="IPR036922">
    <property type="entry name" value="Rieske_2Fe-2S_sf"/>
</dbReference>
<keyword evidence="5" id="KW-1015">Disulfide bond</keyword>
<dbReference type="GO" id="GO:0004497">
    <property type="term" value="F:monooxygenase activity"/>
    <property type="evidence" value="ECO:0007669"/>
    <property type="project" value="UniProtKB-ARBA"/>
</dbReference>
<gene>
    <name evidence="9" type="ORF">A9A59_0670</name>
</gene>
<dbReference type="Pfam" id="PF00355">
    <property type="entry name" value="Rieske"/>
    <property type="match status" value="1"/>
</dbReference>
<keyword evidence="2" id="KW-0479">Metal-binding</keyword>
<name>A0A2A9HEA7_TEPT2</name>
<dbReference type="SUPFAM" id="SSF50022">
    <property type="entry name" value="ISP domain"/>
    <property type="match status" value="1"/>
</dbReference>
<evidence type="ECO:0000313" key="10">
    <source>
        <dbReference type="Proteomes" id="UP000223071"/>
    </source>
</evidence>
<evidence type="ECO:0000256" key="1">
    <source>
        <dbReference type="ARBA" id="ARBA00022714"/>
    </source>
</evidence>
<evidence type="ECO:0000313" key="9">
    <source>
        <dbReference type="EMBL" id="PFG73472.1"/>
    </source>
</evidence>
<reference evidence="9 10" key="1">
    <citation type="submission" date="2017-09" db="EMBL/GenBank/DDBJ databases">
        <title>Sequencing the genomes of two abundant thermophiles in Great Basin hot springs: Thermocrinis jamiesonii and novel Chloroflexi Thermoflexus hugenholtzii.</title>
        <authorList>
            <person name="Hedlund B."/>
        </authorList>
    </citation>
    <scope>NUCLEOTIDE SEQUENCE [LARGE SCALE GENOMIC DNA]</scope>
    <source>
        <strain evidence="9 10">G233</strain>
    </source>
</reference>
<dbReference type="InterPro" id="IPR014349">
    <property type="entry name" value="Rieske_Fe-S_prot"/>
</dbReference>
<keyword evidence="3" id="KW-0408">Iron</keyword>
<dbReference type="CDD" id="cd03467">
    <property type="entry name" value="Rieske"/>
    <property type="match status" value="1"/>
</dbReference>
<feature type="domain" description="Rieske" evidence="8">
    <location>
        <begin position="75"/>
        <end position="181"/>
    </location>
</feature>
<keyword evidence="7" id="KW-0472">Membrane</keyword>
<dbReference type="EMBL" id="PDJQ01000001">
    <property type="protein sequence ID" value="PFG73472.1"/>
    <property type="molecule type" value="Genomic_DNA"/>
</dbReference>
<organism evidence="9 10">
    <name type="scientific">Tepidiforma thermophila (strain KCTC 52669 / CGMCC 1.13589 / G233)</name>
    <dbReference type="NCBI Taxonomy" id="2761530"/>
    <lineage>
        <taxon>Bacteria</taxon>
        <taxon>Bacillati</taxon>
        <taxon>Chloroflexota</taxon>
        <taxon>Tepidiformia</taxon>
        <taxon>Tepidiformales</taxon>
        <taxon>Tepidiformaceae</taxon>
        <taxon>Tepidiforma</taxon>
    </lineage>
</organism>
<dbReference type="PROSITE" id="PS51296">
    <property type="entry name" value="RIESKE"/>
    <property type="match status" value="1"/>
</dbReference>
<evidence type="ECO:0000256" key="7">
    <source>
        <dbReference type="SAM" id="Phobius"/>
    </source>
</evidence>
<dbReference type="InterPro" id="IPR017941">
    <property type="entry name" value="Rieske_2Fe-2S"/>
</dbReference>
<sequence length="202" mass="21363">MAQAQPAPRATGRIERARQIEARKLARRSFLRVSAFSGLALFTGGLIASFLGFFNLRKPTGFGGTVTVTPDRIPRPGADPVRIPEGKFWLVNLNGPEGDVLQAGGTGGLLALYWKCPHLGCTVPWNPAFNGAAVNFPGIIGWFRCPCHGSTYSKAGIRVYGPAPRPMDTMAIKVNGDGSVSVNTGQITGGAADNPLRAVPYA</sequence>
<dbReference type="Gene3D" id="2.102.10.10">
    <property type="entry name" value="Rieske [2Fe-2S] iron-sulphur domain"/>
    <property type="match status" value="1"/>
</dbReference>
<feature type="transmembrane region" description="Helical" evidence="7">
    <location>
        <begin position="33"/>
        <end position="54"/>
    </location>
</feature>
<dbReference type="PRINTS" id="PR00162">
    <property type="entry name" value="RIESKE"/>
</dbReference>
<dbReference type="PANTHER" id="PTHR10134">
    <property type="entry name" value="CYTOCHROME B-C1 COMPLEX SUBUNIT RIESKE, MITOCHONDRIAL"/>
    <property type="match status" value="1"/>
</dbReference>
<dbReference type="GO" id="GO:0016705">
    <property type="term" value="F:oxidoreductase activity, acting on paired donors, with incorporation or reduction of molecular oxygen"/>
    <property type="evidence" value="ECO:0007669"/>
    <property type="project" value="UniProtKB-ARBA"/>
</dbReference>
<keyword evidence="10" id="KW-1185">Reference proteome</keyword>
<dbReference type="InterPro" id="IPR005805">
    <property type="entry name" value="Rieske_Fe-S_prot_C"/>
</dbReference>
<keyword evidence="7" id="KW-1133">Transmembrane helix</keyword>
<keyword evidence="4" id="KW-0411">Iron-sulfur</keyword>
<dbReference type="Proteomes" id="UP000223071">
    <property type="component" value="Unassembled WGS sequence"/>
</dbReference>
<dbReference type="AlphaFoldDB" id="A0A2A9HEA7"/>
<keyword evidence="1" id="KW-0001">2Fe-2S</keyword>
<evidence type="ECO:0000259" key="8">
    <source>
        <dbReference type="PROSITE" id="PS51296"/>
    </source>
</evidence>
<comment type="caution">
    <text evidence="9">The sequence shown here is derived from an EMBL/GenBank/DDBJ whole genome shotgun (WGS) entry which is preliminary data.</text>
</comment>